<accession>A0A2P8GDY3</accession>
<dbReference type="RefSeq" id="WP_106602314.1">
    <property type="nucleotide sequence ID" value="NZ_PYGK01000004.1"/>
</dbReference>
<dbReference type="OrthoDB" id="1493032at2"/>
<dbReference type="Pfam" id="PF25589">
    <property type="entry name" value="DUF7935"/>
    <property type="match status" value="1"/>
</dbReference>
<keyword evidence="1" id="KW-0812">Transmembrane</keyword>
<proteinExistence type="predicted"/>
<keyword evidence="3" id="KW-1185">Reference proteome</keyword>
<keyword evidence="1" id="KW-0472">Membrane</keyword>
<sequence length="177" mass="19596">MGNISNSTLLFIVLGAGVLAILYMTLKDMIRKPEATPAPGEKASKPVVDKSILPLQLQAYERLVLLVERINLQNLIGRIFQPGLTAIDMQVGLIQTIKAEYEHNIAQQIYVSPMAWEAVKTLKEQTITIINQVASQLPPDATAMDLNKQILEIFLQAETSPSELTSQILNAEAKRLF</sequence>
<feature type="transmembrane region" description="Helical" evidence="1">
    <location>
        <begin position="6"/>
        <end position="26"/>
    </location>
</feature>
<reference evidence="2 3" key="1">
    <citation type="submission" date="2018-03" db="EMBL/GenBank/DDBJ databases">
        <title>Genomic Encyclopedia of Archaeal and Bacterial Type Strains, Phase II (KMG-II): from individual species to whole genera.</title>
        <authorList>
            <person name="Goeker M."/>
        </authorList>
    </citation>
    <scope>NUCLEOTIDE SEQUENCE [LARGE SCALE GENOMIC DNA]</scope>
    <source>
        <strain evidence="2 3">DSM 18107</strain>
    </source>
</reference>
<name>A0A2P8GDY3_9BACT</name>
<dbReference type="AlphaFoldDB" id="A0A2P8GDY3"/>
<keyword evidence="1" id="KW-1133">Transmembrane helix</keyword>
<gene>
    <name evidence="2" type="ORF">CLV42_104408</name>
</gene>
<dbReference type="Proteomes" id="UP000240978">
    <property type="component" value="Unassembled WGS sequence"/>
</dbReference>
<evidence type="ECO:0000313" key="3">
    <source>
        <dbReference type="Proteomes" id="UP000240978"/>
    </source>
</evidence>
<organism evidence="2 3">
    <name type="scientific">Chitinophaga ginsengisoli</name>
    <dbReference type="NCBI Taxonomy" id="363837"/>
    <lineage>
        <taxon>Bacteria</taxon>
        <taxon>Pseudomonadati</taxon>
        <taxon>Bacteroidota</taxon>
        <taxon>Chitinophagia</taxon>
        <taxon>Chitinophagales</taxon>
        <taxon>Chitinophagaceae</taxon>
        <taxon>Chitinophaga</taxon>
    </lineage>
</organism>
<protein>
    <submittedName>
        <fullName evidence="2">Uncharacterized protein</fullName>
    </submittedName>
</protein>
<dbReference type="InterPro" id="IPR057695">
    <property type="entry name" value="DUF7935"/>
</dbReference>
<comment type="caution">
    <text evidence="2">The sequence shown here is derived from an EMBL/GenBank/DDBJ whole genome shotgun (WGS) entry which is preliminary data.</text>
</comment>
<dbReference type="EMBL" id="PYGK01000004">
    <property type="protein sequence ID" value="PSL32105.1"/>
    <property type="molecule type" value="Genomic_DNA"/>
</dbReference>
<evidence type="ECO:0000256" key="1">
    <source>
        <dbReference type="SAM" id="Phobius"/>
    </source>
</evidence>
<evidence type="ECO:0000313" key="2">
    <source>
        <dbReference type="EMBL" id="PSL32105.1"/>
    </source>
</evidence>